<protein>
    <submittedName>
        <fullName evidence="1">Uncharacterized protein</fullName>
    </submittedName>
</protein>
<reference evidence="1" key="1">
    <citation type="submission" date="2020-04" db="EMBL/GenBank/DDBJ databases">
        <authorList>
            <person name="Alioto T."/>
            <person name="Alioto T."/>
            <person name="Gomez Garrido J."/>
        </authorList>
    </citation>
    <scope>NUCLEOTIDE SEQUENCE</scope>
    <source>
        <strain evidence="1">A484AB</strain>
    </source>
</reference>
<comment type="caution">
    <text evidence="1">The sequence shown here is derived from an EMBL/GenBank/DDBJ whole genome shotgun (WGS) entry which is preliminary data.</text>
</comment>
<sequence length="83" mass="9488">KLRDYTAERLNEGDLNDEKFRQIFVRELDDIKSKLDGLSRKDLLASLSSFKEGVTRLFISLETSGESRHQPSTSKAPIEDESE</sequence>
<organism evidence="1 2">
    <name type="scientific">Paramuricea clavata</name>
    <name type="common">Red gorgonian</name>
    <name type="synonym">Violescent sea-whip</name>
    <dbReference type="NCBI Taxonomy" id="317549"/>
    <lineage>
        <taxon>Eukaryota</taxon>
        <taxon>Metazoa</taxon>
        <taxon>Cnidaria</taxon>
        <taxon>Anthozoa</taxon>
        <taxon>Octocorallia</taxon>
        <taxon>Malacalcyonacea</taxon>
        <taxon>Plexauridae</taxon>
        <taxon>Paramuricea</taxon>
    </lineage>
</organism>
<gene>
    <name evidence="1" type="ORF">PACLA_8A001895</name>
</gene>
<evidence type="ECO:0000313" key="1">
    <source>
        <dbReference type="EMBL" id="CAB4045671.1"/>
    </source>
</evidence>
<evidence type="ECO:0000313" key="2">
    <source>
        <dbReference type="Proteomes" id="UP001152795"/>
    </source>
</evidence>
<dbReference type="Proteomes" id="UP001152795">
    <property type="component" value="Unassembled WGS sequence"/>
</dbReference>
<feature type="non-terminal residue" evidence="1">
    <location>
        <position position="1"/>
    </location>
</feature>
<keyword evidence="2" id="KW-1185">Reference proteome</keyword>
<feature type="non-terminal residue" evidence="1">
    <location>
        <position position="83"/>
    </location>
</feature>
<accession>A0A6S7KX64</accession>
<dbReference type="AlphaFoldDB" id="A0A6S7KX64"/>
<dbReference type="EMBL" id="CACRXK020040983">
    <property type="protein sequence ID" value="CAB4045671.1"/>
    <property type="molecule type" value="Genomic_DNA"/>
</dbReference>
<dbReference type="OrthoDB" id="5980364at2759"/>
<proteinExistence type="predicted"/>
<name>A0A6S7KX64_PARCT</name>